<feature type="transmembrane region" description="Helical" evidence="1">
    <location>
        <begin position="63"/>
        <end position="82"/>
    </location>
</feature>
<comment type="caution">
    <text evidence="4">The sequence shown here is derived from an EMBL/GenBank/DDBJ whole genome shotgun (WGS) entry which is preliminary data.</text>
</comment>
<keyword evidence="1" id="KW-1133">Transmembrane helix</keyword>
<organism evidence="4">
    <name type="scientific">bioreactor metagenome</name>
    <dbReference type="NCBI Taxonomy" id="1076179"/>
    <lineage>
        <taxon>unclassified sequences</taxon>
        <taxon>metagenomes</taxon>
        <taxon>ecological metagenomes</taxon>
    </lineage>
</organism>
<accession>A0A645B6B1</accession>
<dbReference type="InterPro" id="IPR043726">
    <property type="entry name" value="LiaI-LiaF-like_TM1"/>
</dbReference>
<name>A0A645B6B1_9ZZZZ</name>
<reference evidence="4" key="1">
    <citation type="submission" date="2019-08" db="EMBL/GenBank/DDBJ databases">
        <authorList>
            <person name="Kucharzyk K."/>
            <person name="Murdoch R.W."/>
            <person name="Higgins S."/>
            <person name="Loffler F."/>
        </authorList>
    </citation>
    <scope>NUCLEOTIDE SEQUENCE</scope>
</reference>
<dbReference type="InterPro" id="IPR025164">
    <property type="entry name" value="Toastrack_DUF4097"/>
</dbReference>
<evidence type="ECO:0000313" key="4">
    <source>
        <dbReference type="EMBL" id="MPM60596.1"/>
    </source>
</evidence>
<proteinExistence type="predicted"/>
<gene>
    <name evidence="4" type="ORF">SDC9_107448</name>
</gene>
<feature type="transmembrane region" description="Helical" evidence="1">
    <location>
        <begin position="12"/>
        <end position="32"/>
    </location>
</feature>
<evidence type="ECO:0000259" key="3">
    <source>
        <dbReference type="Pfam" id="PF18917"/>
    </source>
</evidence>
<evidence type="ECO:0000256" key="1">
    <source>
        <dbReference type="SAM" id="Phobius"/>
    </source>
</evidence>
<protein>
    <submittedName>
        <fullName evidence="4">Uncharacterized protein</fullName>
    </submittedName>
</protein>
<dbReference type="Pfam" id="PF18917">
    <property type="entry name" value="LiaI-LiaF-like_TM1"/>
    <property type="match status" value="1"/>
</dbReference>
<feature type="domain" description="DUF4097" evidence="2">
    <location>
        <begin position="190"/>
        <end position="313"/>
    </location>
</feature>
<feature type="domain" description="LiaI-LiaF-like transmembrane region" evidence="3">
    <location>
        <begin position="12"/>
        <end position="55"/>
    </location>
</feature>
<dbReference type="Pfam" id="PF13349">
    <property type="entry name" value="DUF4097"/>
    <property type="match status" value="1"/>
</dbReference>
<sequence length="328" mass="34631">MDNHRNRRSFCWPTLLIGVGLVWLLVNLGVIAPFNVSTILKLWPLLLIVLGMDILFAHRYTWIGSLLGLLAVAGVVGFLILAPRTGSLNNNAVLTEQFSEPVGDAMSADFNFETASEPVEIYSIGGATNLIDANLSHYGTIGFVVSGSTSKSIHLFENTDTSSWLNWNWALNESKWDIGLNSEIPASIVLDGGSGSINADLSELQLKSLTADLGSGSSNFTLPESNSSLLVNIDSGSGAVNLSLPEKTNLTLRIQSGSGAVNVSLPADAAVQVEVRDSGSGSLHLPSSLNLISGDSETGTWETEGYAASSVKILIQILDQGSGSVSIQ</sequence>
<keyword evidence="1" id="KW-0812">Transmembrane</keyword>
<dbReference type="EMBL" id="VSSQ01017880">
    <property type="protein sequence ID" value="MPM60596.1"/>
    <property type="molecule type" value="Genomic_DNA"/>
</dbReference>
<dbReference type="AlphaFoldDB" id="A0A645B6B1"/>
<evidence type="ECO:0000259" key="2">
    <source>
        <dbReference type="Pfam" id="PF13349"/>
    </source>
</evidence>
<keyword evidence="1" id="KW-0472">Membrane</keyword>